<comment type="caution">
    <text evidence="8">The sequence shown here is derived from an EMBL/GenBank/DDBJ whole genome shotgun (WGS) entry which is preliminary data.</text>
</comment>
<dbReference type="PANTHER" id="PTHR30250">
    <property type="entry name" value="PST FAMILY PREDICTED COLANIC ACID TRANSPORTER"/>
    <property type="match status" value="1"/>
</dbReference>
<keyword evidence="9" id="KW-1185">Reference proteome</keyword>
<feature type="transmembrane region" description="Helical" evidence="6">
    <location>
        <begin position="189"/>
        <end position="209"/>
    </location>
</feature>
<reference evidence="8 9" key="1">
    <citation type="submission" date="2018-07" db="EMBL/GenBank/DDBJ databases">
        <title>Genomic Encyclopedia of Type Strains, Phase IV (KMG-IV): sequencing the most valuable type-strain genomes for metagenomic binning, comparative biology and taxonomic classification.</title>
        <authorList>
            <person name="Goeker M."/>
        </authorList>
    </citation>
    <scope>NUCLEOTIDE SEQUENCE [LARGE SCALE GENOMIC DNA]</scope>
    <source>
        <strain evidence="8 9">DSM 5603</strain>
    </source>
</reference>
<evidence type="ECO:0000256" key="1">
    <source>
        <dbReference type="ARBA" id="ARBA00004651"/>
    </source>
</evidence>
<feature type="transmembrane region" description="Helical" evidence="6">
    <location>
        <begin position="376"/>
        <end position="395"/>
    </location>
</feature>
<dbReference type="Proteomes" id="UP000254958">
    <property type="component" value="Unassembled WGS sequence"/>
</dbReference>
<dbReference type="EMBL" id="QQAW01000002">
    <property type="protein sequence ID" value="RDI39393.1"/>
    <property type="molecule type" value="Genomic_DNA"/>
</dbReference>
<evidence type="ECO:0000313" key="9">
    <source>
        <dbReference type="Proteomes" id="UP000254958"/>
    </source>
</evidence>
<evidence type="ECO:0000313" key="10">
    <source>
        <dbReference type="Proteomes" id="UP000562982"/>
    </source>
</evidence>
<gene>
    <name evidence="8" type="ORF">C7453_102180</name>
    <name evidence="7" type="ORF">HLH32_04175</name>
</gene>
<evidence type="ECO:0000256" key="5">
    <source>
        <dbReference type="ARBA" id="ARBA00023136"/>
    </source>
</evidence>
<reference evidence="7 10" key="2">
    <citation type="submission" date="2020-04" db="EMBL/GenBank/DDBJ databases">
        <title>Description of novel Gluconacetobacter.</title>
        <authorList>
            <person name="Sombolestani A."/>
        </authorList>
    </citation>
    <scope>NUCLEOTIDE SEQUENCE [LARGE SCALE GENOMIC DNA]</scope>
    <source>
        <strain evidence="7 10">LMG 1382</strain>
    </source>
</reference>
<feature type="transmembrane region" description="Helical" evidence="6">
    <location>
        <begin position="95"/>
        <end position="119"/>
    </location>
</feature>
<feature type="transmembrane region" description="Helical" evidence="6">
    <location>
        <begin position="131"/>
        <end position="151"/>
    </location>
</feature>
<evidence type="ECO:0000256" key="3">
    <source>
        <dbReference type="ARBA" id="ARBA00022692"/>
    </source>
</evidence>
<evidence type="ECO:0000256" key="2">
    <source>
        <dbReference type="ARBA" id="ARBA00022475"/>
    </source>
</evidence>
<dbReference type="AlphaFoldDB" id="A0A370GBM1"/>
<keyword evidence="4 6" id="KW-1133">Transmembrane helix</keyword>
<dbReference type="Proteomes" id="UP000562982">
    <property type="component" value="Unassembled WGS sequence"/>
</dbReference>
<keyword evidence="3 6" id="KW-0812">Transmembrane</keyword>
<dbReference type="PANTHER" id="PTHR30250:SF31">
    <property type="entry name" value="INNER MEMBRANE PROTEIN YGHQ"/>
    <property type="match status" value="1"/>
</dbReference>
<accession>A0A370GBM1</accession>
<sequence>MSAAAPGQVARIFRNTGYLLGGKGMAGVLGFLTTALVVRALGLEQYGALLLIHSCASSFSVATRFQSWQPLLHFGNALFARGEQTRFQVLLRHCIMLDALGAVAGTILALIGVATFGHIFGWSAATQGPALIYMTSVLFMNTCWALGVLRLTNRFRQSALADLALNTTRLVGTVLGLGLHWHLGGFMVVWYLGVVMSFMANCSTAWAAVRHTASLRGFRLFGTAWRTDFHGIWRLTLSTSGNQALSALTSRVTVLIVGAATNPAAAAIYSVTWHVCDALAQPAQLLTPALYPELIRLRDQGDRAGMRRVMFRIFQALGLFSILALVVAATIGPWIFHTLLAVRTNDLALLMVLTTAAILDLWDVPLEPFLVSLGYAHRLFIGRIAVTTLCLPVLYGLARLWGVNGAGIATLLAETLILSTRVIPFLRLRHP</sequence>
<comment type="subcellular location">
    <subcellularLocation>
        <location evidence="1">Cell membrane</location>
        <topology evidence="1">Multi-pass membrane protein</topology>
    </subcellularLocation>
</comment>
<keyword evidence="2" id="KW-1003">Cell membrane</keyword>
<proteinExistence type="predicted"/>
<evidence type="ECO:0000313" key="7">
    <source>
        <dbReference type="EMBL" id="MBB2185588.1"/>
    </source>
</evidence>
<feature type="transmembrane region" description="Helical" evidence="6">
    <location>
        <begin position="24"/>
        <end position="42"/>
    </location>
</feature>
<feature type="transmembrane region" description="Helical" evidence="6">
    <location>
        <begin position="401"/>
        <end position="423"/>
    </location>
</feature>
<evidence type="ECO:0000256" key="6">
    <source>
        <dbReference type="SAM" id="Phobius"/>
    </source>
</evidence>
<protein>
    <submittedName>
        <fullName evidence="7">Lipopolysaccharide biosynthesis protein</fullName>
    </submittedName>
    <submittedName>
        <fullName evidence="8">O-antigen/teichoic acid export membrane protein</fullName>
    </submittedName>
</protein>
<dbReference type="RefSeq" id="WP_114726280.1">
    <property type="nucleotide sequence ID" value="NZ_BJMI01000001.1"/>
</dbReference>
<evidence type="ECO:0000256" key="4">
    <source>
        <dbReference type="ARBA" id="ARBA00022989"/>
    </source>
</evidence>
<organism evidence="8 9">
    <name type="scientific">Gluconacetobacter liquefaciens</name>
    <name type="common">Acetobacter liquefaciens</name>
    <dbReference type="NCBI Taxonomy" id="89584"/>
    <lineage>
        <taxon>Bacteria</taxon>
        <taxon>Pseudomonadati</taxon>
        <taxon>Pseudomonadota</taxon>
        <taxon>Alphaproteobacteria</taxon>
        <taxon>Acetobacterales</taxon>
        <taxon>Acetobacteraceae</taxon>
        <taxon>Gluconacetobacter</taxon>
    </lineage>
</organism>
<dbReference type="OrthoDB" id="493991at2"/>
<keyword evidence="5 6" id="KW-0472">Membrane</keyword>
<dbReference type="EMBL" id="JABEQI010000002">
    <property type="protein sequence ID" value="MBB2185588.1"/>
    <property type="molecule type" value="Genomic_DNA"/>
</dbReference>
<dbReference type="GO" id="GO:0005886">
    <property type="term" value="C:plasma membrane"/>
    <property type="evidence" value="ECO:0007669"/>
    <property type="project" value="UniProtKB-SubCell"/>
</dbReference>
<feature type="transmembrane region" description="Helical" evidence="6">
    <location>
        <begin position="313"/>
        <end position="335"/>
    </location>
</feature>
<evidence type="ECO:0000313" key="8">
    <source>
        <dbReference type="EMBL" id="RDI39393.1"/>
    </source>
</evidence>
<name>A0A370GBM1_GLULI</name>
<dbReference type="InterPro" id="IPR050833">
    <property type="entry name" value="Poly_Biosynth_Transport"/>
</dbReference>
<feature type="transmembrane region" description="Helical" evidence="6">
    <location>
        <begin position="347"/>
        <end position="364"/>
    </location>
</feature>